<evidence type="ECO:0000256" key="1">
    <source>
        <dbReference type="ARBA" id="ARBA00004370"/>
    </source>
</evidence>
<comment type="subcellular location">
    <subcellularLocation>
        <location evidence="1">Membrane</location>
    </subcellularLocation>
</comment>
<evidence type="ECO:0000256" key="2">
    <source>
        <dbReference type="ARBA" id="ARBA00023136"/>
    </source>
</evidence>
<proteinExistence type="predicted"/>
<dbReference type="InterPro" id="IPR044839">
    <property type="entry name" value="NDR1-like"/>
</dbReference>
<keyword evidence="3" id="KW-1133">Transmembrane helix</keyword>
<protein>
    <submittedName>
        <fullName evidence="4">OLC1v1035624C1</fullName>
    </submittedName>
</protein>
<gene>
    <name evidence="4" type="ORF">OLC1_LOCUS9005</name>
</gene>
<dbReference type="EMBL" id="OX459120">
    <property type="protein sequence ID" value="CAI9098894.1"/>
    <property type="molecule type" value="Genomic_DNA"/>
</dbReference>
<evidence type="ECO:0000313" key="4">
    <source>
        <dbReference type="EMBL" id="CAI9098894.1"/>
    </source>
</evidence>
<keyword evidence="2 3" id="KW-0472">Membrane</keyword>
<organism evidence="4 5">
    <name type="scientific">Oldenlandia corymbosa var. corymbosa</name>
    <dbReference type="NCBI Taxonomy" id="529605"/>
    <lineage>
        <taxon>Eukaryota</taxon>
        <taxon>Viridiplantae</taxon>
        <taxon>Streptophyta</taxon>
        <taxon>Embryophyta</taxon>
        <taxon>Tracheophyta</taxon>
        <taxon>Spermatophyta</taxon>
        <taxon>Magnoliopsida</taxon>
        <taxon>eudicotyledons</taxon>
        <taxon>Gunneridae</taxon>
        <taxon>Pentapetalae</taxon>
        <taxon>asterids</taxon>
        <taxon>lamiids</taxon>
        <taxon>Gentianales</taxon>
        <taxon>Rubiaceae</taxon>
        <taxon>Rubioideae</taxon>
        <taxon>Spermacoceae</taxon>
        <taxon>Hedyotis-Oldenlandia complex</taxon>
        <taxon>Oldenlandia</taxon>
    </lineage>
</organism>
<reference evidence="4" key="1">
    <citation type="submission" date="2023-03" db="EMBL/GenBank/DDBJ databases">
        <authorList>
            <person name="Julca I."/>
        </authorList>
    </citation>
    <scope>NUCLEOTIDE SEQUENCE</scope>
</reference>
<keyword evidence="3" id="KW-0812">Transmembrane</keyword>
<accession>A0AAV1CTF2</accession>
<dbReference type="GO" id="GO:0005886">
    <property type="term" value="C:plasma membrane"/>
    <property type="evidence" value="ECO:0007669"/>
    <property type="project" value="TreeGrafter"/>
</dbReference>
<dbReference type="Proteomes" id="UP001161247">
    <property type="component" value="Chromosome 3"/>
</dbReference>
<sequence length="196" mass="21916">MPKRPPEQHTGFLVWCTAVICAILTVAVIIAGIIVFIGYIAIRPKVPQISVTQAQLDVFEYDQAGILVVKVTIFISAENDNAKADASFYNTRFVLGFQGITLAYLHADPFDVSRNNSLKLKYEVESSPIPLGPAEQNDVYFSLLRNAIYFDLKGNTRTRWRIGFLGSVKFSLSLDCQLRFSRIGDVIYPKCSTKSK</sequence>
<keyword evidence="5" id="KW-1185">Reference proteome</keyword>
<evidence type="ECO:0000313" key="5">
    <source>
        <dbReference type="Proteomes" id="UP001161247"/>
    </source>
</evidence>
<dbReference type="GO" id="GO:0098542">
    <property type="term" value="P:defense response to other organism"/>
    <property type="evidence" value="ECO:0007669"/>
    <property type="project" value="InterPro"/>
</dbReference>
<feature type="transmembrane region" description="Helical" evidence="3">
    <location>
        <begin position="12"/>
        <end position="42"/>
    </location>
</feature>
<dbReference type="PANTHER" id="PTHR31234:SF66">
    <property type="entry name" value="LATE EMBRYOGENESIS ABUNDANT PROTEIN"/>
    <property type="match status" value="1"/>
</dbReference>
<dbReference type="AlphaFoldDB" id="A0AAV1CTF2"/>
<dbReference type="PANTHER" id="PTHR31234">
    <property type="entry name" value="LATE EMBRYOGENESIS ABUNDANT (LEA) HYDROXYPROLINE-RICH GLYCOPROTEIN FAMILY"/>
    <property type="match status" value="1"/>
</dbReference>
<name>A0AAV1CTF2_OLDCO</name>
<evidence type="ECO:0000256" key="3">
    <source>
        <dbReference type="SAM" id="Phobius"/>
    </source>
</evidence>